<evidence type="ECO:0000256" key="6">
    <source>
        <dbReference type="ARBA" id="ARBA00022989"/>
    </source>
</evidence>
<dbReference type="PANTHER" id="PTHR42865:SF7">
    <property type="entry name" value="PROTON_GLUTAMATE-ASPARTATE SYMPORTER"/>
    <property type="match status" value="1"/>
</dbReference>
<dbReference type="Pfam" id="PF00375">
    <property type="entry name" value="SDF"/>
    <property type="match status" value="1"/>
</dbReference>
<keyword evidence="4 8" id="KW-0812">Transmembrane</keyword>
<dbReference type="InterPro" id="IPR018107">
    <property type="entry name" value="Na-dicarboxylate_symporter_CS"/>
</dbReference>
<comment type="caution">
    <text evidence="9">The sequence shown here is derived from an EMBL/GenBank/DDBJ whole genome shotgun (WGS) entry which is preliminary data.</text>
</comment>
<evidence type="ECO:0000313" key="9">
    <source>
        <dbReference type="EMBL" id="RIJ29379.1"/>
    </source>
</evidence>
<evidence type="ECO:0000256" key="1">
    <source>
        <dbReference type="ARBA" id="ARBA00004651"/>
    </source>
</evidence>
<protein>
    <submittedName>
        <fullName evidence="9">Dicarboxylate/amino acid:cation symporter</fullName>
    </submittedName>
</protein>
<keyword evidence="3" id="KW-1003">Cell membrane</keyword>
<feature type="transmembrane region" description="Helical" evidence="8">
    <location>
        <begin position="61"/>
        <end position="82"/>
    </location>
</feature>
<feature type="transmembrane region" description="Helical" evidence="8">
    <location>
        <begin position="379"/>
        <end position="405"/>
    </location>
</feature>
<feature type="transmembrane region" description="Helical" evidence="8">
    <location>
        <begin position="353"/>
        <end position="373"/>
    </location>
</feature>
<dbReference type="Gene3D" id="1.10.3860.10">
    <property type="entry name" value="Sodium:dicarboxylate symporter"/>
    <property type="match status" value="1"/>
</dbReference>
<dbReference type="Proteomes" id="UP000266385">
    <property type="component" value="Unassembled WGS sequence"/>
</dbReference>
<dbReference type="GO" id="GO:0006835">
    <property type="term" value="P:dicarboxylic acid transport"/>
    <property type="evidence" value="ECO:0007669"/>
    <property type="project" value="TreeGrafter"/>
</dbReference>
<accession>A0A399RI81</accession>
<evidence type="ECO:0000256" key="3">
    <source>
        <dbReference type="ARBA" id="ARBA00022475"/>
    </source>
</evidence>
<keyword evidence="2" id="KW-0813">Transport</keyword>
<feature type="transmembrane region" description="Helical" evidence="8">
    <location>
        <begin position="12"/>
        <end position="31"/>
    </location>
</feature>
<dbReference type="PANTHER" id="PTHR42865">
    <property type="entry name" value="PROTON/GLUTAMATE-ASPARTATE SYMPORTER"/>
    <property type="match status" value="1"/>
</dbReference>
<organism evidence="9 10">
    <name type="scientific">Henriciella mobilis</name>
    <dbReference type="NCBI Taxonomy" id="2305467"/>
    <lineage>
        <taxon>Bacteria</taxon>
        <taxon>Pseudomonadati</taxon>
        <taxon>Pseudomonadota</taxon>
        <taxon>Alphaproteobacteria</taxon>
        <taxon>Hyphomonadales</taxon>
        <taxon>Hyphomonadaceae</taxon>
        <taxon>Henriciella</taxon>
    </lineage>
</organism>
<reference evidence="9 10" key="1">
    <citation type="submission" date="2018-08" db="EMBL/GenBank/DDBJ databases">
        <title>Henriciella mobilis sp. nov., isolated from seawater.</title>
        <authorList>
            <person name="Cheng H."/>
            <person name="Wu Y.-H."/>
            <person name="Xu X.-W."/>
            <person name="Guo L.-L."/>
        </authorList>
    </citation>
    <scope>NUCLEOTIDE SEQUENCE [LARGE SCALE GENOMIC DNA]</scope>
    <source>
        <strain evidence="9 10">JN25</strain>
    </source>
</reference>
<dbReference type="OrthoDB" id="9766690at2"/>
<feature type="transmembrane region" description="Helical" evidence="8">
    <location>
        <begin position="175"/>
        <end position="192"/>
    </location>
</feature>
<dbReference type="InterPro" id="IPR036458">
    <property type="entry name" value="Na:dicarbo_symporter_sf"/>
</dbReference>
<feature type="transmembrane region" description="Helical" evidence="8">
    <location>
        <begin position="213"/>
        <end position="234"/>
    </location>
</feature>
<dbReference type="AlphaFoldDB" id="A0A399RI81"/>
<name>A0A399RI81_9PROT</name>
<evidence type="ECO:0000256" key="4">
    <source>
        <dbReference type="ARBA" id="ARBA00022692"/>
    </source>
</evidence>
<dbReference type="GO" id="GO:0005886">
    <property type="term" value="C:plasma membrane"/>
    <property type="evidence" value="ECO:0007669"/>
    <property type="project" value="UniProtKB-SubCell"/>
</dbReference>
<keyword evidence="5" id="KW-0769">Symport</keyword>
<evidence type="ECO:0000256" key="5">
    <source>
        <dbReference type="ARBA" id="ARBA00022847"/>
    </source>
</evidence>
<keyword evidence="10" id="KW-1185">Reference proteome</keyword>
<comment type="subcellular location">
    <subcellularLocation>
        <location evidence="1">Cell membrane</location>
        <topology evidence="1">Multi-pass membrane protein</topology>
    </subcellularLocation>
</comment>
<proteinExistence type="predicted"/>
<evidence type="ECO:0000256" key="7">
    <source>
        <dbReference type="ARBA" id="ARBA00023136"/>
    </source>
</evidence>
<keyword evidence="7 8" id="KW-0472">Membrane</keyword>
<dbReference type="PRINTS" id="PR00173">
    <property type="entry name" value="EDTRNSPORT"/>
</dbReference>
<keyword evidence="6 8" id="KW-1133">Transmembrane helix</keyword>
<evidence type="ECO:0000256" key="2">
    <source>
        <dbReference type="ARBA" id="ARBA00022448"/>
    </source>
</evidence>
<dbReference type="EMBL" id="QWFX01000011">
    <property type="protein sequence ID" value="RIJ29379.1"/>
    <property type="molecule type" value="Genomic_DNA"/>
</dbReference>
<dbReference type="SUPFAM" id="SSF118215">
    <property type="entry name" value="Proton glutamate symport protein"/>
    <property type="match status" value="1"/>
</dbReference>
<gene>
    <name evidence="9" type="ORF">D1223_09725</name>
</gene>
<evidence type="ECO:0000256" key="8">
    <source>
        <dbReference type="SAM" id="Phobius"/>
    </source>
</evidence>
<feature type="transmembrane region" description="Helical" evidence="8">
    <location>
        <begin position="240"/>
        <end position="261"/>
    </location>
</feature>
<dbReference type="PROSITE" id="PS00713">
    <property type="entry name" value="NA_DICARBOXYL_SYMP_1"/>
    <property type="match status" value="1"/>
</dbReference>
<dbReference type="InterPro" id="IPR001991">
    <property type="entry name" value="Na-dicarboxylate_symporter"/>
</dbReference>
<sequence>MKAWFRIDLWKRVMIGLAIGLAIGTAVRYGMISSLGHDDGIARSREIAEIFKPLGDLFLNLIRMLVVPLIFLTLVSGVLALGDPRKLGRLGGRTIGIYMMTTLVAVTLGLIMGTIFQPGNGYDLSSVTPEQIAETQARLESGGALEQVGVYESIMRTILSIVPTNIVASMTNGDVLPIIFFAIMFGIGILLAGEAGKPMAKVFDAGSEAILKLTLIVMETAPFGVAALMAWVMADQGFSVVSSLALMTVALYLACALHMLLTHGFLIKVVGRLPLIPFYRGITDAQLVAFSTSSSSATLPVTLSVAEKNLGVGKSVASSVLPLGSTINMDGTALYQGLIALFAAQALGIDVSIGMYFTVAVMATLVSIGTAGIPSVSLFLATTTLGVVGATPEQMFVILAPLFAFDRLLDMMRTVTNITGDLAVSTLVAKWEGDLDEDIFRAEDNVTAEIDRTVTHDA</sequence>
<dbReference type="GO" id="GO:0015293">
    <property type="term" value="F:symporter activity"/>
    <property type="evidence" value="ECO:0007669"/>
    <property type="project" value="UniProtKB-KW"/>
</dbReference>
<feature type="transmembrane region" description="Helical" evidence="8">
    <location>
        <begin position="94"/>
        <end position="116"/>
    </location>
</feature>
<dbReference type="RefSeq" id="WP_119376250.1">
    <property type="nucleotide sequence ID" value="NZ_QWFX01000011.1"/>
</dbReference>
<evidence type="ECO:0000313" key="10">
    <source>
        <dbReference type="Proteomes" id="UP000266385"/>
    </source>
</evidence>